<name>S7N5C9_MYOBR</name>
<dbReference type="GO" id="GO:0005542">
    <property type="term" value="F:folic acid binding"/>
    <property type="evidence" value="ECO:0007669"/>
    <property type="project" value="InterPro"/>
</dbReference>
<gene>
    <name evidence="2" type="ORF">D623_10019978</name>
</gene>
<dbReference type="Pfam" id="PF07837">
    <property type="entry name" value="FTCD_N"/>
    <property type="match status" value="1"/>
</dbReference>
<evidence type="ECO:0000313" key="3">
    <source>
        <dbReference type="Proteomes" id="UP000052978"/>
    </source>
</evidence>
<dbReference type="eggNOG" id="ENOG502QS19">
    <property type="taxonomic scope" value="Eukaryota"/>
</dbReference>
<dbReference type="InterPro" id="IPR012886">
    <property type="entry name" value="Formiminotransferase_N"/>
</dbReference>
<reference evidence="2 3" key="1">
    <citation type="journal article" date="2013" name="Nat. Commun.">
        <title>Genome analysis reveals insights into physiology and longevity of the Brandt's bat Myotis brandtii.</title>
        <authorList>
            <person name="Seim I."/>
            <person name="Fang X."/>
            <person name="Xiong Z."/>
            <person name="Lobanov A.V."/>
            <person name="Huang Z."/>
            <person name="Ma S."/>
            <person name="Feng Y."/>
            <person name="Turanov A.A."/>
            <person name="Zhu Y."/>
            <person name="Lenz T.L."/>
            <person name="Gerashchenko M.V."/>
            <person name="Fan D."/>
            <person name="Hee Yim S."/>
            <person name="Yao X."/>
            <person name="Jordan D."/>
            <person name="Xiong Y."/>
            <person name="Ma Y."/>
            <person name="Lyapunov A.N."/>
            <person name="Chen G."/>
            <person name="Kulakova O.I."/>
            <person name="Sun Y."/>
            <person name="Lee S.G."/>
            <person name="Bronson R.T."/>
            <person name="Moskalev A.A."/>
            <person name="Sunyaev S.R."/>
            <person name="Zhang G."/>
            <person name="Krogh A."/>
            <person name="Wang J."/>
            <person name="Gladyshev V.N."/>
        </authorList>
    </citation>
    <scope>NUCLEOTIDE SEQUENCE [LARGE SCALE GENOMIC DNA]</scope>
</reference>
<dbReference type="AlphaFoldDB" id="S7N5C9"/>
<protein>
    <submittedName>
        <fullName evidence="2">Formimidoyltransferase-cyclodeaminase</fullName>
    </submittedName>
</protein>
<dbReference type="Proteomes" id="UP000052978">
    <property type="component" value="Unassembled WGS sequence"/>
</dbReference>
<dbReference type="PANTHER" id="PTHR12234:SF1">
    <property type="entry name" value="FORMIMINOTRANSFERASE N-TERMINAL SUBDOMAIN-CONTAINING PROTEIN"/>
    <property type="match status" value="1"/>
</dbReference>
<dbReference type="InterPro" id="IPR037070">
    <property type="entry name" value="Formiminotransferase_C_sf"/>
</dbReference>
<dbReference type="GO" id="GO:0016740">
    <property type="term" value="F:transferase activity"/>
    <property type="evidence" value="ECO:0007669"/>
    <property type="project" value="UniProtKB-KW"/>
</dbReference>
<dbReference type="Gene3D" id="3.30.70.670">
    <property type="entry name" value="Formiminotransferase, C-terminal subdomain"/>
    <property type="match status" value="1"/>
</dbReference>
<accession>S7N5C9</accession>
<dbReference type="PANTHER" id="PTHR12234">
    <property type="entry name" value="FORMIMINOTRANSFERASE-CYCLODEAMINASE"/>
    <property type="match status" value="1"/>
</dbReference>
<dbReference type="Gene3D" id="3.30.990.10">
    <property type="entry name" value="Formiminotransferase, N-terminal subdomain"/>
    <property type="match status" value="1"/>
</dbReference>
<evidence type="ECO:0000313" key="2">
    <source>
        <dbReference type="EMBL" id="EPQ12294.1"/>
    </source>
</evidence>
<dbReference type="InterPro" id="IPR037064">
    <property type="entry name" value="Formiminotransferase_N_sf"/>
</dbReference>
<organism evidence="2 3">
    <name type="scientific">Myotis brandtii</name>
    <name type="common">Brandt's bat</name>
    <dbReference type="NCBI Taxonomy" id="109478"/>
    <lineage>
        <taxon>Eukaryota</taxon>
        <taxon>Metazoa</taxon>
        <taxon>Chordata</taxon>
        <taxon>Craniata</taxon>
        <taxon>Vertebrata</taxon>
        <taxon>Euteleostomi</taxon>
        <taxon>Mammalia</taxon>
        <taxon>Eutheria</taxon>
        <taxon>Laurasiatheria</taxon>
        <taxon>Chiroptera</taxon>
        <taxon>Yangochiroptera</taxon>
        <taxon>Vespertilionidae</taxon>
        <taxon>Myotis</taxon>
    </lineage>
</organism>
<sequence>MSSSRLGLRLAACLLNISEARRKHVVENIAKAALLGENGKKRPEVSVLNIFSDQDYNRSVITIAASVDELNHAVLAACMEAFRSIDMEAQEGIHPCLGAVDLIPIYPLAGVGVEECGAMARSLAETLILRVPGSSVFLFGEADLPEKRPLVQRRKQLGWFARRDLGALEPDLGAAPARRRGLTGVGASPYVMNCNVTIDSQDLALGKEIAGAIRGSNASGLKGVQAMAFPHEGKIEIACNDLALDPKCAHMEQLESNLEQCVDTRGRYMCLLGIVGCRDGSLSEGNTMSDARSRVPRRVRTVKNEITRARAQKWERATPRWPVEKQHVAVSEAADNGQDTLCVRLNVSDNIEEKSGRYAEKKGIQSLSGCVGRVGMSFAEIPGARVQLLPLNVRKLFSSQAPWTEPI</sequence>
<dbReference type="SUPFAM" id="SSF55116">
    <property type="entry name" value="Formiminotransferase domain of formiminotransferase-cyclodeaminase"/>
    <property type="match status" value="1"/>
</dbReference>
<dbReference type="SMART" id="SM01222">
    <property type="entry name" value="FTCD_N"/>
    <property type="match status" value="1"/>
</dbReference>
<dbReference type="InterPro" id="IPR022384">
    <property type="entry name" value="FormiminoTrfase_cat_dom_sf"/>
</dbReference>
<evidence type="ECO:0000259" key="1">
    <source>
        <dbReference type="SMART" id="SM01222"/>
    </source>
</evidence>
<keyword evidence="2" id="KW-0808">Transferase</keyword>
<keyword evidence="3" id="KW-1185">Reference proteome</keyword>
<feature type="domain" description="Formiminotransferase N-terminal subdomain" evidence="1">
    <location>
        <begin position="9"/>
        <end position="189"/>
    </location>
</feature>
<dbReference type="EMBL" id="KE163481">
    <property type="protein sequence ID" value="EPQ12294.1"/>
    <property type="molecule type" value="Genomic_DNA"/>
</dbReference>
<dbReference type="InterPro" id="IPR051623">
    <property type="entry name" value="FTCD"/>
</dbReference>
<proteinExistence type="predicted"/>